<feature type="transmembrane region" description="Helical" evidence="4">
    <location>
        <begin position="268"/>
        <end position="288"/>
    </location>
</feature>
<gene>
    <name evidence="6" type="ORF">ACFY35_00235</name>
</gene>
<dbReference type="InterPro" id="IPR036890">
    <property type="entry name" value="HATPase_C_sf"/>
</dbReference>
<dbReference type="Pfam" id="PF02518">
    <property type="entry name" value="HATPase_c"/>
    <property type="match status" value="1"/>
</dbReference>
<evidence type="ECO:0000256" key="3">
    <source>
        <dbReference type="ARBA" id="ARBA00023012"/>
    </source>
</evidence>
<dbReference type="InterPro" id="IPR003594">
    <property type="entry name" value="HATPase_dom"/>
</dbReference>
<dbReference type="CDD" id="cd16917">
    <property type="entry name" value="HATPase_UhpB-NarQ-NarX-like"/>
    <property type="match status" value="1"/>
</dbReference>
<keyword evidence="7" id="KW-1185">Reference proteome</keyword>
<evidence type="ECO:0000259" key="5">
    <source>
        <dbReference type="PROSITE" id="PS50109"/>
    </source>
</evidence>
<dbReference type="InterPro" id="IPR005467">
    <property type="entry name" value="His_kinase_dom"/>
</dbReference>
<proteinExistence type="predicted"/>
<feature type="transmembrane region" description="Helical" evidence="4">
    <location>
        <begin position="37"/>
        <end position="58"/>
    </location>
</feature>
<dbReference type="InterPro" id="IPR050482">
    <property type="entry name" value="Sensor_HK_TwoCompSys"/>
</dbReference>
<name>A0ABW6W3E5_9ACTN</name>
<accession>A0ABW6W3E5</accession>
<keyword evidence="4" id="KW-1133">Transmembrane helix</keyword>
<evidence type="ECO:0000256" key="1">
    <source>
        <dbReference type="ARBA" id="ARBA00022679"/>
    </source>
</evidence>
<dbReference type="GO" id="GO:0016301">
    <property type="term" value="F:kinase activity"/>
    <property type="evidence" value="ECO:0007669"/>
    <property type="project" value="UniProtKB-KW"/>
</dbReference>
<reference evidence="6 7" key="1">
    <citation type="submission" date="2024-10" db="EMBL/GenBank/DDBJ databases">
        <title>The Natural Products Discovery Center: Release of the First 8490 Sequenced Strains for Exploring Actinobacteria Biosynthetic Diversity.</title>
        <authorList>
            <person name="Kalkreuter E."/>
            <person name="Kautsar S.A."/>
            <person name="Yang D."/>
            <person name="Bader C.D."/>
            <person name="Teijaro C.N."/>
            <person name="Fluegel L."/>
            <person name="Davis C.M."/>
            <person name="Simpson J.R."/>
            <person name="Lauterbach L."/>
            <person name="Steele A.D."/>
            <person name="Gui C."/>
            <person name="Meng S."/>
            <person name="Li G."/>
            <person name="Viehrig K."/>
            <person name="Ye F."/>
            <person name="Su P."/>
            <person name="Kiefer A.F."/>
            <person name="Nichols A."/>
            <person name="Cepeda A.J."/>
            <person name="Yan W."/>
            <person name="Fan B."/>
            <person name="Jiang Y."/>
            <person name="Adhikari A."/>
            <person name="Zheng C.-J."/>
            <person name="Schuster L."/>
            <person name="Cowan T.M."/>
            <person name="Smanski M.J."/>
            <person name="Chevrette M.G."/>
            <person name="De Carvalho L.P.S."/>
            <person name="Shen B."/>
        </authorList>
    </citation>
    <scope>NUCLEOTIDE SEQUENCE [LARGE SCALE GENOMIC DNA]</scope>
    <source>
        <strain evidence="6 7">NPDC000087</strain>
    </source>
</reference>
<dbReference type="PANTHER" id="PTHR24421">
    <property type="entry name" value="NITRATE/NITRITE SENSOR PROTEIN NARX-RELATED"/>
    <property type="match status" value="1"/>
</dbReference>
<keyword evidence="4" id="KW-0812">Transmembrane</keyword>
<dbReference type="SUPFAM" id="SSF55874">
    <property type="entry name" value="ATPase domain of HSP90 chaperone/DNA topoisomerase II/histidine kinase"/>
    <property type="match status" value="1"/>
</dbReference>
<evidence type="ECO:0000256" key="4">
    <source>
        <dbReference type="SAM" id="Phobius"/>
    </source>
</evidence>
<organism evidence="6 7">
    <name type="scientific">Paractinoplanes globisporus</name>
    <dbReference type="NCBI Taxonomy" id="113565"/>
    <lineage>
        <taxon>Bacteria</taxon>
        <taxon>Bacillati</taxon>
        <taxon>Actinomycetota</taxon>
        <taxon>Actinomycetes</taxon>
        <taxon>Micromonosporales</taxon>
        <taxon>Micromonosporaceae</taxon>
        <taxon>Paractinoplanes</taxon>
    </lineage>
</organism>
<feature type="transmembrane region" description="Helical" evidence="4">
    <location>
        <begin position="65"/>
        <end position="87"/>
    </location>
</feature>
<keyword evidence="3" id="KW-0902">Two-component regulatory system</keyword>
<feature type="transmembrane region" description="Helical" evidence="4">
    <location>
        <begin position="99"/>
        <end position="120"/>
    </location>
</feature>
<keyword evidence="4" id="KW-0472">Membrane</keyword>
<dbReference type="Pfam" id="PF07730">
    <property type="entry name" value="HisKA_3"/>
    <property type="match status" value="1"/>
</dbReference>
<dbReference type="SMART" id="SM00387">
    <property type="entry name" value="HATPase_c"/>
    <property type="match status" value="1"/>
</dbReference>
<evidence type="ECO:0000313" key="6">
    <source>
        <dbReference type="EMBL" id="MFF5287831.1"/>
    </source>
</evidence>
<sequence length="681" mass="71993">MAATSSVVVVAVAWRKILRPSEETWFFAPEPFTGPAFVLACGVLALVWAIVGAILAAVRPRNAIGWLVLGVGASQAAAVCITAYSGYGLLGSSPSWGAYFGPALYLPGWLIPPTLLLALYPDGRLPGAWWRWPVGTATLSIVILMLCIPFPVVDPVSTSGWGMVPRFPQRLADVLVPGPRVYELGVFLSTDLNARIPAVPPAWAQWSRISSWIFTPLLVISMITIWIGTVLRLYRAQFPRRQQLALLVCVVMPFLAASFFVSTTFANVLTLLPLLLVPIAVAVGVLRYRLFGIETVLRRGLVYGMYTSVVVAAYLGVTAAAGAVVGAALDSRPLPGVIAAAAVAVALAPARDRLQRAADRLLYGQRGDPIQALTSLGERVAGTGQGDLLAAALTSVTAAVHAPGASLIGPDGRRLALVGADEDDIPTTNLPLQFGGTALGEVRVQPRRPGETYTTADVRLLAVLGLQVAVVLRAYQLTEQLEAERDRVVTAAEAERDRLRADMHDGLGPSLSGIGLGLEALADNDQNPLLRRIQDEVAVALAEVRRIVDDLRPAALDTMTLSEAIRRHAATVSSKVPVSLTESALPLLPADVENAAYRITTEALTNVARHADARHVRVSVAAPDGALRIVVADDGCGTRSAVAGIGLTSMRRRAESLGGRLEISSGSTGTTVTATLPLEPS</sequence>
<dbReference type="Gene3D" id="3.30.565.10">
    <property type="entry name" value="Histidine kinase-like ATPase, C-terminal domain"/>
    <property type="match status" value="1"/>
</dbReference>
<evidence type="ECO:0000313" key="7">
    <source>
        <dbReference type="Proteomes" id="UP001602245"/>
    </source>
</evidence>
<feature type="transmembrane region" description="Helical" evidence="4">
    <location>
        <begin position="209"/>
        <end position="231"/>
    </location>
</feature>
<dbReference type="RefSeq" id="WP_020515551.1">
    <property type="nucleotide sequence ID" value="NZ_JBIAZU010000001.1"/>
</dbReference>
<comment type="caution">
    <text evidence="6">The sequence shown here is derived from an EMBL/GenBank/DDBJ whole genome shotgun (WGS) entry which is preliminary data.</text>
</comment>
<keyword evidence="2 6" id="KW-0418">Kinase</keyword>
<feature type="transmembrane region" description="Helical" evidence="4">
    <location>
        <begin position="300"/>
        <end position="327"/>
    </location>
</feature>
<feature type="transmembrane region" description="Helical" evidence="4">
    <location>
        <begin position="243"/>
        <end position="262"/>
    </location>
</feature>
<protein>
    <submittedName>
        <fullName evidence="6">Sensor histidine kinase</fullName>
    </submittedName>
</protein>
<feature type="domain" description="Histidine kinase" evidence="5">
    <location>
        <begin position="502"/>
        <end position="680"/>
    </location>
</feature>
<dbReference type="PROSITE" id="PS50109">
    <property type="entry name" value="HIS_KIN"/>
    <property type="match status" value="1"/>
</dbReference>
<keyword evidence="1" id="KW-0808">Transferase</keyword>
<dbReference type="InterPro" id="IPR011712">
    <property type="entry name" value="Sig_transdc_His_kin_sub3_dim/P"/>
</dbReference>
<dbReference type="EMBL" id="JBIAZU010000001">
    <property type="protein sequence ID" value="MFF5287831.1"/>
    <property type="molecule type" value="Genomic_DNA"/>
</dbReference>
<dbReference type="Proteomes" id="UP001602245">
    <property type="component" value="Unassembled WGS sequence"/>
</dbReference>
<feature type="transmembrane region" description="Helical" evidence="4">
    <location>
        <begin position="132"/>
        <end position="153"/>
    </location>
</feature>
<evidence type="ECO:0000256" key="2">
    <source>
        <dbReference type="ARBA" id="ARBA00022777"/>
    </source>
</evidence>
<dbReference type="Gene3D" id="1.20.5.1930">
    <property type="match status" value="1"/>
</dbReference>